<dbReference type="AlphaFoldDB" id="A0A4Q9FE95"/>
<dbReference type="SUPFAM" id="SSF48452">
    <property type="entry name" value="TPR-like"/>
    <property type="match status" value="1"/>
</dbReference>
<dbReference type="OrthoDB" id="1522899at2"/>
<dbReference type="Proteomes" id="UP000291142">
    <property type="component" value="Unassembled WGS sequence"/>
</dbReference>
<feature type="chain" id="PRO_5020554037" evidence="3">
    <location>
        <begin position="22"/>
        <end position="465"/>
    </location>
</feature>
<feature type="coiled-coil region" evidence="2">
    <location>
        <begin position="177"/>
        <end position="204"/>
    </location>
</feature>
<dbReference type="SMART" id="SM00028">
    <property type="entry name" value="TPR"/>
    <property type="match status" value="1"/>
</dbReference>
<proteinExistence type="predicted"/>
<keyword evidence="5" id="KW-1185">Reference proteome</keyword>
<dbReference type="PROSITE" id="PS50293">
    <property type="entry name" value="TPR_REGION"/>
    <property type="match status" value="1"/>
</dbReference>
<evidence type="ECO:0000313" key="4">
    <source>
        <dbReference type="EMBL" id="TBN03965.1"/>
    </source>
</evidence>
<protein>
    <submittedName>
        <fullName evidence="4">Uncharacterized protein</fullName>
    </submittedName>
</protein>
<accession>A0A4Q9FE95</accession>
<dbReference type="InterPro" id="IPR019734">
    <property type="entry name" value="TPR_rpt"/>
</dbReference>
<evidence type="ECO:0000256" key="2">
    <source>
        <dbReference type="SAM" id="Coils"/>
    </source>
</evidence>
<gene>
    <name evidence="4" type="ORF">EYD45_08090</name>
</gene>
<name>A0A4Q9FE95_9FLAO</name>
<keyword evidence="3" id="KW-0732">Signal</keyword>
<evidence type="ECO:0000256" key="3">
    <source>
        <dbReference type="SAM" id="SignalP"/>
    </source>
</evidence>
<dbReference type="Gene3D" id="1.25.40.10">
    <property type="entry name" value="Tetratricopeptide repeat domain"/>
    <property type="match status" value="1"/>
</dbReference>
<sequence length="465" mass="53915">MKSLPLLLFSFLIILCRTSFAQGNIDDCQTKLSIFHEYVKAKNYDAAYEPWAFVKNNCPDLSIAIYIDGEKILKNKIENAKGNEKRKFIEELIEVLQKRLKYFENKTHKGKYLAKICQLRFDNRDILQKDIKDLYDCFDAAYIEDKSTFTHPKSLYTYFSLIVDLYHNGERPIEDVFDKYDDILEKIEEEIKNYSEKLNKLIQKEDGGTKLTKKEVQRKNVYQDYLKNYDLISKSIDVKLGVIADCENLIPLYNKNFEANKDDAIWLKRAVSRMYNKECTEDALYEKLVKAYDDVAPSAETKIYIVTILIKKGGNPAEINRYLDEAYKLETDAYKKSKIAYKIGLILKKKGSYARARSYFRNALKLNPSNGRPHLAIAAMYAESAKNCGDTNFNKRAVYWLAAIEARKALRVDPTLEKAATQNIKRYEALAPSREDIFKCACFGKIIKIDCWINGKVTVPNIKKR</sequence>
<evidence type="ECO:0000256" key="1">
    <source>
        <dbReference type="PROSITE-ProRule" id="PRU00339"/>
    </source>
</evidence>
<comment type="caution">
    <text evidence="4">The sequence shown here is derived from an EMBL/GenBank/DDBJ whole genome shotgun (WGS) entry which is preliminary data.</text>
</comment>
<dbReference type="EMBL" id="SIRT01000005">
    <property type="protein sequence ID" value="TBN03965.1"/>
    <property type="molecule type" value="Genomic_DNA"/>
</dbReference>
<feature type="repeat" description="TPR" evidence="1">
    <location>
        <begin position="337"/>
        <end position="370"/>
    </location>
</feature>
<evidence type="ECO:0000313" key="5">
    <source>
        <dbReference type="Proteomes" id="UP000291142"/>
    </source>
</evidence>
<dbReference type="InterPro" id="IPR011990">
    <property type="entry name" value="TPR-like_helical_dom_sf"/>
</dbReference>
<dbReference type="RefSeq" id="WP_130964035.1">
    <property type="nucleotide sequence ID" value="NZ_SIRT01000005.1"/>
</dbReference>
<keyword evidence="2" id="KW-0175">Coiled coil</keyword>
<dbReference type="PROSITE" id="PS50005">
    <property type="entry name" value="TPR"/>
    <property type="match status" value="1"/>
</dbReference>
<organism evidence="4 5">
    <name type="scientific">Hyunsoonleella flava</name>
    <dbReference type="NCBI Taxonomy" id="2527939"/>
    <lineage>
        <taxon>Bacteria</taxon>
        <taxon>Pseudomonadati</taxon>
        <taxon>Bacteroidota</taxon>
        <taxon>Flavobacteriia</taxon>
        <taxon>Flavobacteriales</taxon>
        <taxon>Flavobacteriaceae</taxon>
    </lineage>
</organism>
<reference evidence="4 5" key="1">
    <citation type="submission" date="2019-02" db="EMBL/GenBank/DDBJ databases">
        <title>Hyunsoonleella sp., isolated from marine sediment.</title>
        <authorList>
            <person name="Liu B.-T."/>
        </authorList>
    </citation>
    <scope>NUCLEOTIDE SEQUENCE [LARGE SCALE GENOMIC DNA]</scope>
    <source>
        <strain evidence="4 5">T58</strain>
    </source>
</reference>
<keyword evidence="1" id="KW-0802">TPR repeat</keyword>
<feature type="signal peptide" evidence="3">
    <location>
        <begin position="1"/>
        <end position="21"/>
    </location>
</feature>